<protein>
    <recommendedName>
        <fullName evidence="8">EamA domain-containing protein</fullName>
    </recommendedName>
</protein>
<dbReference type="EMBL" id="HBFW01003069">
    <property type="protein sequence ID" value="CAD8930972.1"/>
    <property type="molecule type" value="Transcribed_RNA"/>
</dbReference>
<sequence>MTKMVRALLICSTIVACARGFSMHPAIIGRAQTAIRTESSTRLQSIPANMTSDFGIDIEKEAWKQKNELDTIMQTSKTSAEGEIWKARGLLLAAAALYGTNFPVVKMLGDIVPVGIGATIRFGLASLVTLPWLLAPPTQEIRSKEDDTRLPAILAGIEVGSYNAVAYLAQAVGLETIDASKSAFICSLSVVIVPVLDFLTGKRMTRDQLIGAFMAVVGVAFLELGGAKDMTFSVGDLATFLQPIGFGLAFWRMEVAMHKYPHEAKRATAAQLLPVLLMSAVYSGMTDTVDVGQVVSWVTDPMVLFALFWTGVVTTACTLYMESLALKTLSAAETTLIFSTEPVWGAAFAALLMGEHLGAGSAAGAALVVAGCIFSSLGFQGLSNQLGSLMGAAPLAAALATTAVPASALEDRVDGAEEMVEEIVEEIVMSTTDIF</sequence>
<evidence type="ECO:0000256" key="5">
    <source>
        <dbReference type="ARBA" id="ARBA00023136"/>
    </source>
</evidence>
<keyword evidence="7" id="KW-0732">Signal</keyword>
<evidence type="ECO:0000256" key="7">
    <source>
        <dbReference type="SAM" id="SignalP"/>
    </source>
</evidence>
<comment type="subcellular location">
    <subcellularLocation>
        <location evidence="1">Cell membrane</location>
        <topology evidence="1">Multi-pass membrane protein</topology>
    </subcellularLocation>
</comment>
<evidence type="ECO:0000256" key="2">
    <source>
        <dbReference type="ARBA" id="ARBA00022475"/>
    </source>
</evidence>
<feature type="domain" description="EamA" evidence="8">
    <location>
        <begin position="235"/>
        <end position="376"/>
    </location>
</feature>
<dbReference type="InterPro" id="IPR037185">
    <property type="entry name" value="EmrE-like"/>
</dbReference>
<proteinExistence type="predicted"/>
<keyword evidence="5 6" id="KW-0472">Membrane</keyword>
<evidence type="ECO:0000256" key="1">
    <source>
        <dbReference type="ARBA" id="ARBA00004651"/>
    </source>
</evidence>
<dbReference type="PROSITE" id="PS51257">
    <property type="entry name" value="PROKAR_LIPOPROTEIN"/>
    <property type="match status" value="1"/>
</dbReference>
<evidence type="ECO:0000313" key="9">
    <source>
        <dbReference type="EMBL" id="CAD8930972.1"/>
    </source>
</evidence>
<feature type="transmembrane region" description="Helical" evidence="6">
    <location>
        <begin position="209"/>
        <end position="226"/>
    </location>
</feature>
<feature type="chain" id="PRO_5031109562" description="EamA domain-containing protein" evidence="7">
    <location>
        <begin position="21"/>
        <end position="435"/>
    </location>
</feature>
<dbReference type="PANTHER" id="PTHR42920:SF5">
    <property type="entry name" value="EAMA DOMAIN-CONTAINING PROTEIN"/>
    <property type="match status" value="1"/>
</dbReference>
<gene>
    <name evidence="9" type="ORF">CTEN0397_LOCUS1994</name>
</gene>
<evidence type="ECO:0000256" key="4">
    <source>
        <dbReference type="ARBA" id="ARBA00022989"/>
    </source>
</evidence>
<accession>A0A7S1CWW7</accession>
<dbReference type="Pfam" id="PF00892">
    <property type="entry name" value="EamA"/>
    <property type="match status" value="2"/>
</dbReference>
<dbReference type="AlphaFoldDB" id="A0A7S1CWW7"/>
<dbReference type="SUPFAM" id="SSF103481">
    <property type="entry name" value="Multidrug resistance efflux transporter EmrE"/>
    <property type="match status" value="2"/>
</dbReference>
<name>A0A7S1CWW7_CYCTE</name>
<feature type="domain" description="EamA" evidence="8">
    <location>
        <begin position="90"/>
        <end position="222"/>
    </location>
</feature>
<dbReference type="InterPro" id="IPR000620">
    <property type="entry name" value="EamA_dom"/>
</dbReference>
<keyword evidence="2" id="KW-1003">Cell membrane</keyword>
<feature type="signal peptide" evidence="7">
    <location>
        <begin position="1"/>
        <end position="20"/>
    </location>
</feature>
<feature type="transmembrane region" description="Helical" evidence="6">
    <location>
        <begin position="302"/>
        <end position="322"/>
    </location>
</feature>
<dbReference type="PANTHER" id="PTHR42920">
    <property type="entry name" value="OS03G0707200 PROTEIN-RELATED"/>
    <property type="match status" value="1"/>
</dbReference>
<feature type="transmembrane region" description="Helical" evidence="6">
    <location>
        <begin position="359"/>
        <end position="379"/>
    </location>
</feature>
<feature type="transmembrane region" description="Helical" evidence="6">
    <location>
        <begin position="232"/>
        <end position="251"/>
    </location>
</feature>
<evidence type="ECO:0000256" key="6">
    <source>
        <dbReference type="SAM" id="Phobius"/>
    </source>
</evidence>
<dbReference type="InterPro" id="IPR051258">
    <property type="entry name" value="Diverse_Substrate_Transporter"/>
</dbReference>
<keyword evidence="4 6" id="KW-1133">Transmembrane helix</keyword>
<dbReference type="GO" id="GO:0005886">
    <property type="term" value="C:plasma membrane"/>
    <property type="evidence" value="ECO:0007669"/>
    <property type="project" value="UniProtKB-SubCell"/>
</dbReference>
<evidence type="ECO:0000259" key="8">
    <source>
        <dbReference type="Pfam" id="PF00892"/>
    </source>
</evidence>
<organism evidence="9">
    <name type="scientific">Cyclophora tenuis</name>
    <name type="common">Marine diatom</name>
    <dbReference type="NCBI Taxonomy" id="216820"/>
    <lineage>
        <taxon>Eukaryota</taxon>
        <taxon>Sar</taxon>
        <taxon>Stramenopiles</taxon>
        <taxon>Ochrophyta</taxon>
        <taxon>Bacillariophyta</taxon>
        <taxon>Fragilariophyceae</taxon>
        <taxon>Fragilariophycidae</taxon>
        <taxon>Cyclophorales</taxon>
        <taxon>Cyclophoraceae</taxon>
        <taxon>Cyclophora</taxon>
    </lineage>
</organism>
<evidence type="ECO:0000256" key="3">
    <source>
        <dbReference type="ARBA" id="ARBA00022692"/>
    </source>
</evidence>
<feature type="transmembrane region" description="Helical" evidence="6">
    <location>
        <begin position="334"/>
        <end position="353"/>
    </location>
</feature>
<reference evidence="9" key="1">
    <citation type="submission" date="2021-01" db="EMBL/GenBank/DDBJ databases">
        <authorList>
            <person name="Corre E."/>
            <person name="Pelletier E."/>
            <person name="Niang G."/>
            <person name="Scheremetjew M."/>
            <person name="Finn R."/>
            <person name="Kale V."/>
            <person name="Holt S."/>
            <person name="Cochrane G."/>
            <person name="Meng A."/>
            <person name="Brown T."/>
            <person name="Cohen L."/>
        </authorList>
    </citation>
    <scope>NUCLEOTIDE SEQUENCE</scope>
    <source>
        <strain evidence="9">ECT3854</strain>
    </source>
</reference>
<keyword evidence="3 6" id="KW-0812">Transmembrane</keyword>